<organism evidence="3 5">
    <name type="scientific">Venturia inaequalis</name>
    <name type="common">Apple scab fungus</name>
    <dbReference type="NCBI Taxonomy" id="5025"/>
    <lineage>
        <taxon>Eukaryota</taxon>
        <taxon>Fungi</taxon>
        <taxon>Dikarya</taxon>
        <taxon>Ascomycota</taxon>
        <taxon>Pezizomycotina</taxon>
        <taxon>Dothideomycetes</taxon>
        <taxon>Pleosporomycetidae</taxon>
        <taxon>Venturiales</taxon>
        <taxon>Venturiaceae</taxon>
        <taxon>Venturia</taxon>
    </lineage>
</organism>
<name>A0A8H3VLX3_VENIN</name>
<keyword evidence="5" id="KW-1185">Reference proteome</keyword>
<dbReference type="EMBL" id="WNWS01000104">
    <property type="protein sequence ID" value="KAE9980404.1"/>
    <property type="molecule type" value="Genomic_DNA"/>
</dbReference>
<dbReference type="Proteomes" id="UP000447873">
    <property type="component" value="Unassembled WGS sequence"/>
</dbReference>
<reference evidence="3 5" key="1">
    <citation type="submission" date="2019-07" db="EMBL/GenBank/DDBJ databases">
        <title>Venturia inaequalis Genome Resource.</title>
        <authorList>
            <person name="Lichtner F.J."/>
        </authorList>
    </citation>
    <scope>NUCLEOTIDE SEQUENCE [LARGE SCALE GENOMIC DNA]</scope>
    <source>
        <strain evidence="2 4">120213</strain>
        <strain evidence="1">Bline_iso_100314</strain>
        <strain evidence="3 5">DMI_063113</strain>
    </source>
</reference>
<sequence length="133" mass="15476">MSFLRSLFTSSAKKAKKEKAALATSTTIALLAQEREETERLRELITTAATSRAMEIWMAEEREERLQDRIYHLLLLADKRAERARYYLGRAQQYRRTAACSEEDKATMDEVERQEVMNLEMELGSVTPNIREE</sequence>
<dbReference type="Proteomes" id="UP000490939">
    <property type="component" value="Unassembled WGS sequence"/>
</dbReference>
<protein>
    <submittedName>
        <fullName evidence="3">Uncharacterized protein</fullName>
    </submittedName>
</protein>
<dbReference type="Proteomes" id="UP000433883">
    <property type="component" value="Unassembled WGS sequence"/>
</dbReference>
<gene>
    <name evidence="1" type="ORF">BLS_003787</name>
    <name evidence="3" type="ORF">EG327_001527</name>
    <name evidence="2" type="ORF">EG328_000339</name>
</gene>
<evidence type="ECO:0000313" key="4">
    <source>
        <dbReference type="Proteomes" id="UP000447873"/>
    </source>
</evidence>
<dbReference type="AlphaFoldDB" id="A0A8H3VLX3"/>
<accession>A0A8H3VLX3</accession>
<dbReference type="EMBL" id="WNWQ01000246">
    <property type="protein sequence ID" value="KAE9973009.1"/>
    <property type="molecule type" value="Genomic_DNA"/>
</dbReference>
<evidence type="ECO:0000313" key="2">
    <source>
        <dbReference type="EMBL" id="KAE9980404.1"/>
    </source>
</evidence>
<evidence type="ECO:0000313" key="3">
    <source>
        <dbReference type="EMBL" id="KAE9990345.1"/>
    </source>
</evidence>
<evidence type="ECO:0000313" key="1">
    <source>
        <dbReference type="EMBL" id="KAE9973009.1"/>
    </source>
</evidence>
<comment type="caution">
    <text evidence="3">The sequence shown here is derived from an EMBL/GenBank/DDBJ whole genome shotgun (WGS) entry which is preliminary data.</text>
</comment>
<proteinExistence type="predicted"/>
<dbReference type="EMBL" id="WNWR01000141">
    <property type="protein sequence ID" value="KAE9990345.1"/>
    <property type="molecule type" value="Genomic_DNA"/>
</dbReference>
<evidence type="ECO:0000313" key="5">
    <source>
        <dbReference type="Proteomes" id="UP000490939"/>
    </source>
</evidence>